<dbReference type="EMBL" id="JAUEPT010000171">
    <property type="protein sequence ID" value="KAK0430101.1"/>
    <property type="molecule type" value="Genomic_DNA"/>
</dbReference>
<gene>
    <name evidence="1" type="ORF">EV421DRAFT_1690493</name>
</gene>
<dbReference type="AlphaFoldDB" id="A0AA39ITA8"/>
<comment type="caution">
    <text evidence="1">The sequence shown here is derived from an EMBL/GenBank/DDBJ whole genome shotgun (WGS) entry which is preliminary data.</text>
</comment>
<sequence>DYFAHVPKLDAKGKNWSIFRECWKIAVQGTGLGRHFDRTYVVKVPSPGETDQTILTEYAKWQQEELQARSHLTGTLADSTLQKAIRGAPSINQIWERLEEEFQRKSEVMKANL</sequence>
<feature type="non-terminal residue" evidence="1">
    <location>
        <position position="1"/>
    </location>
</feature>
<name>A0AA39ITA8_9AGAR</name>
<feature type="non-terminal residue" evidence="1">
    <location>
        <position position="113"/>
    </location>
</feature>
<evidence type="ECO:0000313" key="2">
    <source>
        <dbReference type="Proteomes" id="UP001175226"/>
    </source>
</evidence>
<evidence type="ECO:0000313" key="1">
    <source>
        <dbReference type="EMBL" id="KAK0430101.1"/>
    </source>
</evidence>
<dbReference type="Proteomes" id="UP001175226">
    <property type="component" value="Unassembled WGS sequence"/>
</dbReference>
<proteinExistence type="predicted"/>
<keyword evidence="2" id="KW-1185">Reference proteome</keyword>
<organism evidence="1 2">
    <name type="scientific">Armillaria borealis</name>
    <dbReference type="NCBI Taxonomy" id="47425"/>
    <lineage>
        <taxon>Eukaryota</taxon>
        <taxon>Fungi</taxon>
        <taxon>Dikarya</taxon>
        <taxon>Basidiomycota</taxon>
        <taxon>Agaricomycotina</taxon>
        <taxon>Agaricomycetes</taxon>
        <taxon>Agaricomycetidae</taxon>
        <taxon>Agaricales</taxon>
        <taxon>Marasmiineae</taxon>
        <taxon>Physalacriaceae</taxon>
        <taxon>Armillaria</taxon>
    </lineage>
</organism>
<protein>
    <submittedName>
        <fullName evidence="1">Uncharacterized protein</fullName>
    </submittedName>
</protein>
<reference evidence="1" key="1">
    <citation type="submission" date="2023-06" db="EMBL/GenBank/DDBJ databases">
        <authorList>
            <consortium name="Lawrence Berkeley National Laboratory"/>
            <person name="Ahrendt S."/>
            <person name="Sahu N."/>
            <person name="Indic B."/>
            <person name="Wong-Bajracharya J."/>
            <person name="Merenyi Z."/>
            <person name="Ke H.-M."/>
            <person name="Monk M."/>
            <person name="Kocsube S."/>
            <person name="Drula E."/>
            <person name="Lipzen A."/>
            <person name="Balint B."/>
            <person name="Henrissat B."/>
            <person name="Andreopoulos B."/>
            <person name="Martin F.M."/>
            <person name="Harder C.B."/>
            <person name="Rigling D."/>
            <person name="Ford K.L."/>
            <person name="Foster G.D."/>
            <person name="Pangilinan J."/>
            <person name="Papanicolaou A."/>
            <person name="Barry K."/>
            <person name="LaButti K."/>
            <person name="Viragh M."/>
            <person name="Koriabine M."/>
            <person name="Yan M."/>
            <person name="Riley R."/>
            <person name="Champramary S."/>
            <person name="Plett K.L."/>
            <person name="Tsai I.J."/>
            <person name="Slot J."/>
            <person name="Sipos G."/>
            <person name="Plett J."/>
            <person name="Nagy L.G."/>
            <person name="Grigoriev I.V."/>
        </authorList>
    </citation>
    <scope>NUCLEOTIDE SEQUENCE</scope>
    <source>
        <strain evidence="1">FPL87.14</strain>
    </source>
</reference>
<accession>A0AA39ITA8</accession>
<dbReference type="Pfam" id="PF14223">
    <property type="entry name" value="Retrotran_gag_2"/>
    <property type="match status" value="1"/>
</dbReference>